<organism evidence="13 14">
    <name type="scientific">Peribacillus asahii</name>
    <dbReference type="NCBI Taxonomy" id="228899"/>
    <lineage>
        <taxon>Bacteria</taxon>
        <taxon>Bacillati</taxon>
        <taxon>Bacillota</taxon>
        <taxon>Bacilli</taxon>
        <taxon>Bacillales</taxon>
        <taxon>Bacillaceae</taxon>
        <taxon>Peribacillus</taxon>
    </lineage>
</organism>
<evidence type="ECO:0000256" key="5">
    <source>
        <dbReference type="ARBA" id="ARBA00022692"/>
    </source>
</evidence>
<name>A0A398AYM0_9BACI</name>
<feature type="transmembrane region" description="Helical" evidence="11">
    <location>
        <begin position="6"/>
        <end position="22"/>
    </location>
</feature>
<feature type="transmembrane region" description="Helical" evidence="11">
    <location>
        <begin position="263"/>
        <end position="281"/>
    </location>
</feature>
<gene>
    <name evidence="13" type="ORF">D1953_17715</name>
</gene>
<feature type="transmembrane region" description="Helical" evidence="11">
    <location>
        <begin position="82"/>
        <end position="101"/>
    </location>
</feature>
<keyword evidence="3" id="KW-0813">Transport</keyword>
<feature type="transmembrane region" description="Helical" evidence="11">
    <location>
        <begin position="144"/>
        <end position="169"/>
    </location>
</feature>
<evidence type="ECO:0000259" key="12">
    <source>
        <dbReference type="Pfam" id="PF00999"/>
    </source>
</evidence>
<feature type="transmembrane region" description="Helical" evidence="11">
    <location>
        <begin position="287"/>
        <end position="309"/>
    </location>
</feature>
<dbReference type="EMBL" id="QWVS01000044">
    <property type="protein sequence ID" value="RID82611.1"/>
    <property type="molecule type" value="Genomic_DNA"/>
</dbReference>
<reference evidence="13 14" key="1">
    <citation type="submission" date="2018-08" db="EMBL/GenBank/DDBJ databases">
        <title>Bacillus jemisoniae sp. nov., Bacillus chryseoplanitiae sp. nov., Bacillus resnikiae sp. nov., and Bacillus frankliniae sp. nov., isolated from Viking spacecraft and associated surfaces.</title>
        <authorList>
            <person name="Seuylemezian A."/>
            <person name="Vaishampayan P."/>
        </authorList>
    </citation>
    <scope>NUCLEOTIDE SEQUENCE [LARGE SCALE GENOMIC DNA]</scope>
    <source>
        <strain evidence="13 14">MA001</strain>
    </source>
</reference>
<dbReference type="GO" id="GO:0006814">
    <property type="term" value="P:sodium ion transport"/>
    <property type="evidence" value="ECO:0007669"/>
    <property type="project" value="UniProtKB-KW"/>
</dbReference>
<comment type="subcellular location">
    <subcellularLocation>
        <location evidence="1">Membrane</location>
        <topology evidence="1">Multi-pass membrane protein</topology>
    </subcellularLocation>
</comment>
<evidence type="ECO:0000256" key="3">
    <source>
        <dbReference type="ARBA" id="ARBA00022448"/>
    </source>
</evidence>
<dbReference type="PANTHER" id="PTHR43562:SF3">
    <property type="entry name" value="SODIUM ION_PROTON EXCHANGER (EUROFUNG)"/>
    <property type="match status" value="1"/>
</dbReference>
<evidence type="ECO:0000256" key="7">
    <source>
        <dbReference type="ARBA" id="ARBA00023053"/>
    </source>
</evidence>
<feature type="transmembrane region" description="Helical" evidence="11">
    <location>
        <begin position="53"/>
        <end position="70"/>
    </location>
</feature>
<evidence type="ECO:0000256" key="1">
    <source>
        <dbReference type="ARBA" id="ARBA00004141"/>
    </source>
</evidence>
<protein>
    <submittedName>
        <fullName evidence="13">Cation:proton antiporter</fullName>
    </submittedName>
</protein>
<comment type="caution">
    <text evidence="13">The sequence shown here is derived from an EMBL/GenBank/DDBJ whole genome shotgun (WGS) entry which is preliminary data.</text>
</comment>
<sequence>MELYLQLFIVIIATKLAGVISVRFGQPSVLGKLIIGVIIGPAVLDWVQNTEVIEALSHIGVLLLMFIAGLETDLKELNNNKTSSLTVAFGGVILPLIGGYFSGLAVGMDQHHAIFLGLLLCATSVSISVQTFKELGQLQSREGTTVLGAAIADDIIVVVALAFMMSFLVGDDVNLGAVIGGKVVFFAIIALLAWKVVPFMMSKLGRIKITQPAMSIALGICFLFAYISEYFGVAGIIGAFAAGIAIAQTEFKEEVERKIEPIAYTLFVPVFFVSIGLTVTFDGFLDNIFIIIGLSLVAIFTKLIGAGIGARITGFNTRSSITIGAGMISRGEVALILATLGLSENLLAPEYFTTIIIVVIVTTLVTPPLLKYFISKQEDNKKAA</sequence>
<comment type="similarity">
    <text evidence="2">Belongs to the monovalent cation:proton antiporter 2 (CPA2) transporter (TC 2.A.37) family.</text>
</comment>
<evidence type="ECO:0000313" key="14">
    <source>
        <dbReference type="Proteomes" id="UP000266016"/>
    </source>
</evidence>
<evidence type="ECO:0000256" key="8">
    <source>
        <dbReference type="ARBA" id="ARBA00023065"/>
    </source>
</evidence>
<dbReference type="RefSeq" id="WP_119118497.1">
    <property type="nucleotide sequence ID" value="NZ_QWVS01000044.1"/>
</dbReference>
<keyword evidence="6 11" id="KW-1133">Transmembrane helix</keyword>
<feature type="transmembrane region" description="Helical" evidence="11">
    <location>
        <begin position="175"/>
        <end position="197"/>
    </location>
</feature>
<proteinExistence type="inferred from homology"/>
<dbReference type="Gene3D" id="1.20.1530.20">
    <property type="match status" value="1"/>
</dbReference>
<dbReference type="InterPro" id="IPR006153">
    <property type="entry name" value="Cation/H_exchanger_TM"/>
</dbReference>
<keyword evidence="5 11" id="KW-0812">Transmembrane</keyword>
<keyword evidence="14" id="KW-1185">Reference proteome</keyword>
<dbReference type="PANTHER" id="PTHR43562">
    <property type="entry name" value="NAPA-TYPE SODIUM/HYDROGEN ANTIPORTER"/>
    <property type="match status" value="1"/>
</dbReference>
<keyword evidence="9 11" id="KW-0472">Membrane</keyword>
<dbReference type="InterPro" id="IPR038770">
    <property type="entry name" value="Na+/solute_symporter_sf"/>
</dbReference>
<dbReference type="GO" id="GO:0015297">
    <property type="term" value="F:antiporter activity"/>
    <property type="evidence" value="ECO:0007669"/>
    <property type="project" value="UniProtKB-KW"/>
</dbReference>
<evidence type="ECO:0000256" key="2">
    <source>
        <dbReference type="ARBA" id="ARBA00005551"/>
    </source>
</evidence>
<keyword evidence="4" id="KW-0050">Antiport</keyword>
<keyword evidence="7" id="KW-0915">Sodium</keyword>
<evidence type="ECO:0000256" key="4">
    <source>
        <dbReference type="ARBA" id="ARBA00022449"/>
    </source>
</evidence>
<feature type="transmembrane region" description="Helical" evidence="11">
    <location>
        <begin position="29"/>
        <end position="47"/>
    </location>
</feature>
<dbReference type="GO" id="GO:1902600">
    <property type="term" value="P:proton transmembrane transport"/>
    <property type="evidence" value="ECO:0007669"/>
    <property type="project" value="InterPro"/>
</dbReference>
<dbReference type="AlphaFoldDB" id="A0A398AYM0"/>
<dbReference type="Proteomes" id="UP000266016">
    <property type="component" value="Unassembled WGS sequence"/>
</dbReference>
<keyword evidence="8" id="KW-0406">Ion transport</keyword>
<feature type="domain" description="Cation/H+ exchanger transmembrane" evidence="12">
    <location>
        <begin position="14"/>
        <end position="370"/>
    </location>
</feature>
<dbReference type="Pfam" id="PF00999">
    <property type="entry name" value="Na_H_Exchanger"/>
    <property type="match status" value="1"/>
</dbReference>
<evidence type="ECO:0000256" key="9">
    <source>
        <dbReference type="ARBA" id="ARBA00023136"/>
    </source>
</evidence>
<evidence type="ECO:0000313" key="13">
    <source>
        <dbReference type="EMBL" id="RID82611.1"/>
    </source>
</evidence>
<feature type="transmembrane region" description="Helical" evidence="11">
    <location>
        <begin position="113"/>
        <end position="132"/>
    </location>
</feature>
<evidence type="ECO:0000256" key="6">
    <source>
        <dbReference type="ARBA" id="ARBA00022989"/>
    </source>
</evidence>
<feature type="transmembrane region" description="Helical" evidence="11">
    <location>
        <begin position="352"/>
        <end position="374"/>
    </location>
</feature>
<accession>A0A398AYM0</accession>
<keyword evidence="10" id="KW-0739">Sodium transport</keyword>
<evidence type="ECO:0000256" key="10">
    <source>
        <dbReference type="ARBA" id="ARBA00023201"/>
    </source>
</evidence>
<dbReference type="GO" id="GO:0016020">
    <property type="term" value="C:membrane"/>
    <property type="evidence" value="ECO:0007669"/>
    <property type="project" value="UniProtKB-SubCell"/>
</dbReference>
<evidence type="ECO:0000256" key="11">
    <source>
        <dbReference type="SAM" id="Phobius"/>
    </source>
</evidence>